<gene>
    <name evidence="2" type="ORF">GCM10010274_53300</name>
</gene>
<evidence type="ECO:0000256" key="1">
    <source>
        <dbReference type="SAM" id="MobiDB-lite"/>
    </source>
</evidence>
<reference evidence="2" key="1">
    <citation type="journal article" date="2014" name="Int. J. Syst. Evol. Microbiol.">
        <title>Complete genome sequence of Corynebacterium casei LMG S-19264T (=DSM 44701T), isolated from a smear-ripened cheese.</title>
        <authorList>
            <consortium name="US DOE Joint Genome Institute (JGI-PGF)"/>
            <person name="Walter F."/>
            <person name="Albersmeier A."/>
            <person name="Kalinowski J."/>
            <person name="Ruckert C."/>
        </authorList>
    </citation>
    <scope>NUCLEOTIDE SEQUENCE</scope>
    <source>
        <strain evidence="2">JCM 4391</strain>
    </source>
</reference>
<reference evidence="2" key="2">
    <citation type="submission" date="2020-09" db="EMBL/GenBank/DDBJ databases">
        <authorList>
            <person name="Sun Q."/>
            <person name="Ohkuma M."/>
        </authorList>
    </citation>
    <scope>NUCLEOTIDE SEQUENCE</scope>
    <source>
        <strain evidence="2">JCM 4391</strain>
    </source>
</reference>
<name>A0A918I1H6_9ACTN</name>
<organism evidence="2 3">
    <name type="scientific">Streptomyces lavendofoliae</name>
    <dbReference type="NCBI Taxonomy" id="67314"/>
    <lineage>
        <taxon>Bacteria</taxon>
        <taxon>Bacillati</taxon>
        <taxon>Actinomycetota</taxon>
        <taxon>Actinomycetes</taxon>
        <taxon>Kitasatosporales</taxon>
        <taxon>Streptomycetaceae</taxon>
        <taxon>Streptomyces</taxon>
    </lineage>
</organism>
<sequence length="126" mass="13830">MPVLTIRCVLRRRDLNIRRLVPLSRDSDHGEHSGSAALLPLLPVRLDGIAAAAVVNIHDVCAMCGEKITGRLWASREQATAFTRKRRAATRQGTAGGGLSLGEENRRSLATQDRIPCHRQESPDEL</sequence>
<dbReference type="Proteomes" id="UP000636661">
    <property type="component" value="Unassembled WGS sequence"/>
</dbReference>
<accession>A0A918I1H6</accession>
<feature type="region of interest" description="Disordered" evidence="1">
    <location>
        <begin position="83"/>
        <end position="126"/>
    </location>
</feature>
<protein>
    <submittedName>
        <fullName evidence="2">Uncharacterized protein</fullName>
    </submittedName>
</protein>
<feature type="compositionally biased region" description="Basic and acidic residues" evidence="1">
    <location>
        <begin position="115"/>
        <end position="126"/>
    </location>
</feature>
<proteinExistence type="predicted"/>
<dbReference type="AlphaFoldDB" id="A0A918I1H6"/>
<dbReference type="EMBL" id="BMTP01000016">
    <property type="protein sequence ID" value="GGU57769.1"/>
    <property type="molecule type" value="Genomic_DNA"/>
</dbReference>
<comment type="caution">
    <text evidence="2">The sequence shown here is derived from an EMBL/GenBank/DDBJ whole genome shotgun (WGS) entry which is preliminary data.</text>
</comment>
<evidence type="ECO:0000313" key="2">
    <source>
        <dbReference type="EMBL" id="GGU57769.1"/>
    </source>
</evidence>
<keyword evidence="3" id="KW-1185">Reference proteome</keyword>
<evidence type="ECO:0000313" key="3">
    <source>
        <dbReference type="Proteomes" id="UP000636661"/>
    </source>
</evidence>